<proteinExistence type="predicted"/>
<dbReference type="InterPro" id="IPR012337">
    <property type="entry name" value="RNaseH-like_sf"/>
</dbReference>
<dbReference type="KEGG" id="nvr:FEJ81_20475"/>
<dbReference type="GeneID" id="40267703"/>
<name>A0A4P8WME7_9EURY</name>
<protein>
    <submittedName>
        <fullName evidence="1">Uncharacterized protein</fullName>
    </submittedName>
</protein>
<dbReference type="AlphaFoldDB" id="A0A4P8WME7"/>
<accession>A0A4P8WME7</accession>
<keyword evidence="1" id="KW-0614">Plasmid</keyword>
<geneLocation type="plasmid" evidence="2">
    <name>pnve500</name>
</geneLocation>
<evidence type="ECO:0000313" key="2">
    <source>
        <dbReference type="Proteomes" id="UP000302218"/>
    </source>
</evidence>
<dbReference type="OrthoDB" id="323192at2157"/>
<organism evidence="1 2">
    <name type="scientific">Natrinema versiforme</name>
    <dbReference type="NCBI Taxonomy" id="88724"/>
    <lineage>
        <taxon>Archaea</taxon>
        <taxon>Methanobacteriati</taxon>
        <taxon>Methanobacteriota</taxon>
        <taxon>Stenosarchaea group</taxon>
        <taxon>Halobacteria</taxon>
        <taxon>Halobacteriales</taxon>
        <taxon>Natrialbaceae</taxon>
        <taxon>Natrinema</taxon>
    </lineage>
</organism>
<dbReference type="SUPFAM" id="SSF53098">
    <property type="entry name" value="Ribonuclease H-like"/>
    <property type="match status" value="1"/>
</dbReference>
<dbReference type="EMBL" id="CP040331">
    <property type="protein sequence ID" value="QCS44680.1"/>
    <property type="molecule type" value="Genomic_DNA"/>
</dbReference>
<dbReference type="RefSeq" id="WP_138247079.1">
    <property type="nucleotide sequence ID" value="NZ_CP040331.1"/>
</dbReference>
<evidence type="ECO:0000313" key="1">
    <source>
        <dbReference type="EMBL" id="QCS44680.1"/>
    </source>
</evidence>
<dbReference type="InterPro" id="IPR036397">
    <property type="entry name" value="RNaseH_sf"/>
</dbReference>
<dbReference type="Gene3D" id="3.30.420.10">
    <property type="entry name" value="Ribonuclease H-like superfamily/Ribonuclease H"/>
    <property type="match status" value="1"/>
</dbReference>
<dbReference type="Proteomes" id="UP000302218">
    <property type="component" value="Plasmid pNVE500"/>
</dbReference>
<sequence>MSTGRFAFDIETINPQLETGEEPSDYQDPGQFELFSLCCAYQPDPDAEIEHEVFFREGRDPESELELVDRTLEWVLEHQGDTVITYNGDYFDFTQFVGRTRRATEAAEANRSILDRAEQWVHTADSVDLKHDSWDHFGDYTSFEETCEYCDVQVPRTMLSEYDVDTDDYPEHRDTADAMKPYFLGGDVPVVGERYLDLLEAGATETKTFREMHRMLEHYAVTDVVPLFELADSRPFTEYV</sequence>
<dbReference type="GO" id="GO:0003676">
    <property type="term" value="F:nucleic acid binding"/>
    <property type="evidence" value="ECO:0007669"/>
    <property type="project" value="InterPro"/>
</dbReference>
<gene>
    <name evidence="1" type="ORF">FEJ81_20475</name>
</gene>
<reference evidence="2" key="1">
    <citation type="submission" date="2019-05" db="EMBL/GenBank/DDBJ databases">
        <title>Genome sequence and methylation pattern of the halophilic Archaeon Natrinema versiforme BOL5-4.</title>
        <authorList>
            <person name="DasSarma P."/>
            <person name="Anton B.P."/>
            <person name="DasSarma S.L."/>
            <person name="Martinez F.L."/>
            <person name="Guzman D."/>
            <person name="Roberts R.J."/>
            <person name="DasSarma S."/>
        </authorList>
    </citation>
    <scope>NUCLEOTIDE SEQUENCE [LARGE SCALE GENOMIC DNA]</scope>
    <source>
        <strain evidence="2">BOL5-4</strain>
        <plasmid evidence="2">pnve500</plasmid>
    </source>
</reference>